<evidence type="ECO:0000313" key="2">
    <source>
        <dbReference type="EMBL" id="MBL1071016.1"/>
    </source>
</evidence>
<dbReference type="EMBL" id="JAEHNR010000003">
    <property type="protein sequence ID" value="MBL1071016.1"/>
    <property type="molecule type" value="Genomic_DNA"/>
</dbReference>
<keyword evidence="3" id="KW-1185">Reference proteome</keyword>
<sequence>AEQTAKTLNDDLGNLNQAISAANSAKSTPNYTEADPDKQKALDVALSAAKTAKTSNEPSAVEQATTDLKAAQSGLNGDANTKKQAEQNID</sequence>
<feature type="compositionally biased region" description="Basic and acidic residues" evidence="1">
    <location>
        <begin position="80"/>
        <end position="90"/>
    </location>
</feature>
<reference evidence="2 3" key="1">
    <citation type="journal article" date="2021" name="Microorganisms">
        <title>Dual Inhibition of Salmonella enterica and Clostridium perfringens by New Probiotic Candidates Isolated from Chicken Intestinal Mucosa.</title>
        <authorList>
            <person name="Lone A."/>
            <person name="Mottawea W."/>
            <person name="Ait Chait Y."/>
            <person name="Hammami R."/>
        </authorList>
    </citation>
    <scope>NUCLEOTIDE SEQUENCE [LARGE SCALE GENOMIC DNA]</scope>
    <source>
        <strain evidence="2 3">A12</strain>
    </source>
</reference>
<protein>
    <submittedName>
        <fullName evidence="2">FIVAR domain-containing protein</fullName>
    </submittedName>
</protein>
<organism evidence="2 3">
    <name type="scientific">Lactobacillus kitasatonis</name>
    <dbReference type="NCBI Taxonomy" id="237446"/>
    <lineage>
        <taxon>Bacteria</taxon>
        <taxon>Bacillati</taxon>
        <taxon>Bacillota</taxon>
        <taxon>Bacilli</taxon>
        <taxon>Lactobacillales</taxon>
        <taxon>Lactobacillaceae</taxon>
        <taxon>Lactobacillus</taxon>
    </lineage>
</organism>
<evidence type="ECO:0000313" key="3">
    <source>
        <dbReference type="Proteomes" id="UP000640912"/>
    </source>
</evidence>
<dbReference type="SUPFAM" id="SSF46997">
    <property type="entry name" value="Bacterial immunoglobulin/albumin-binding domains"/>
    <property type="match status" value="1"/>
</dbReference>
<feature type="region of interest" description="Disordered" evidence="1">
    <location>
        <begin position="49"/>
        <end position="90"/>
    </location>
</feature>
<dbReference type="Proteomes" id="UP000640912">
    <property type="component" value="Unassembled WGS sequence"/>
</dbReference>
<proteinExistence type="predicted"/>
<dbReference type="Gene3D" id="1.20.120.1850">
    <property type="entry name" value="Ebh helix bundles repeating unit (S and A modules)"/>
    <property type="match status" value="1"/>
</dbReference>
<accession>A0ABS1LS68</accession>
<feature type="non-terminal residue" evidence="2">
    <location>
        <position position="90"/>
    </location>
</feature>
<evidence type="ECO:0000256" key="1">
    <source>
        <dbReference type="SAM" id="MobiDB-lite"/>
    </source>
</evidence>
<feature type="non-terminal residue" evidence="2">
    <location>
        <position position="1"/>
    </location>
</feature>
<name>A0ABS1LS68_9LACO</name>
<dbReference type="InterPro" id="IPR009063">
    <property type="entry name" value="Ig/albumin-bd_sf"/>
</dbReference>
<gene>
    <name evidence="2" type="ORF">JEM47_00455</name>
</gene>
<comment type="caution">
    <text evidence="2">The sequence shown here is derived from an EMBL/GenBank/DDBJ whole genome shotgun (WGS) entry which is preliminary data.</text>
</comment>
<dbReference type="RefSeq" id="WP_202017328.1">
    <property type="nucleotide sequence ID" value="NZ_JAEHNR010000003.1"/>
</dbReference>
<dbReference type="Pfam" id="PF07554">
    <property type="entry name" value="FIVAR"/>
    <property type="match status" value="1"/>
</dbReference>
<feature type="compositionally biased region" description="Polar residues" evidence="1">
    <location>
        <begin position="52"/>
        <end position="66"/>
    </location>
</feature>